<dbReference type="EMBL" id="JNFP01000026">
    <property type="protein sequence ID" value="KIA63024.1"/>
    <property type="molecule type" value="Genomic_DNA"/>
</dbReference>
<protein>
    <submittedName>
        <fullName evidence="1">Uncharacterized protein</fullName>
    </submittedName>
</protein>
<evidence type="ECO:0000313" key="2">
    <source>
        <dbReference type="Proteomes" id="UP000031364"/>
    </source>
</evidence>
<evidence type="ECO:0000313" key="1">
    <source>
        <dbReference type="EMBL" id="KIA63024.1"/>
    </source>
</evidence>
<keyword evidence="2" id="KW-1185">Reference proteome</keyword>
<dbReference type="RefSeq" id="WP_043673639.1">
    <property type="nucleotide sequence ID" value="NZ_BDCI01000004.1"/>
</dbReference>
<reference evidence="1 2" key="1">
    <citation type="journal article" date="2014" name="Int. J. Syst. Evol. Microbiol.">
        <title>Nocardia vulneris sp. nov., isolated from wounds of human patients in North America.</title>
        <authorList>
            <person name="Lasker B.A."/>
            <person name="Bell M."/>
            <person name="Klenk H.P."/>
            <person name="Sproer C."/>
            <person name="Schumann C."/>
            <person name="Schumann P."/>
            <person name="Brown J.M."/>
        </authorList>
    </citation>
    <scope>NUCLEOTIDE SEQUENCE [LARGE SCALE GENOMIC DNA]</scope>
    <source>
        <strain evidence="1 2">W9851</strain>
    </source>
</reference>
<organism evidence="1 2">
    <name type="scientific">Nocardia vulneris</name>
    <dbReference type="NCBI Taxonomy" id="1141657"/>
    <lineage>
        <taxon>Bacteria</taxon>
        <taxon>Bacillati</taxon>
        <taxon>Actinomycetota</taxon>
        <taxon>Actinomycetes</taxon>
        <taxon>Mycobacteriales</taxon>
        <taxon>Nocardiaceae</taxon>
        <taxon>Nocardia</taxon>
    </lineage>
</organism>
<comment type="caution">
    <text evidence="1">The sequence shown here is derived from an EMBL/GenBank/DDBJ whole genome shotgun (WGS) entry which is preliminary data.</text>
</comment>
<dbReference type="Proteomes" id="UP000031364">
    <property type="component" value="Unassembled WGS sequence"/>
</dbReference>
<sequence>MTAKIMWSLHRLAEKLEVARTGTAKKIRHLAYLVDPSIGPRPFAAYWNLTPDGIVITKTDGIQVRPGDSEMPGCPLWFMQEDYERSWKGMPR</sequence>
<accession>A0ABR4ZCI4</accession>
<gene>
    <name evidence="1" type="ORF">FG87_21920</name>
</gene>
<name>A0ABR4ZCI4_9NOCA</name>
<proteinExistence type="predicted"/>